<evidence type="ECO:0000256" key="1">
    <source>
        <dbReference type="SAM" id="Phobius"/>
    </source>
</evidence>
<gene>
    <name evidence="2" type="ORF">QEZ52_15565</name>
</gene>
<evidence type="ECO:0008006" key="4">
    <source>
        <dbReference type="Google" id="ProtNLM"/>
    </source>
</evidence>
<evidence type="ECO:0000313" key="3">
    <source>
        <dbReference type="Proteomes" id="UP001623232"/>
    </source>
</evidence>
<evidence type="ECO:0000313" key="2">
    <source>
        <dbReference type="EMBL" id="WZK88012.1"/>
    </source>
</evidence>
<dbReference type="EMBL" id="CP123584">
    <property type="protein sequence ID" value="WZK88012.1"/>
    <property type="molecule type" value="Genomic_DNA"/>
</dbReference>
<keyword evidence="1" id="KW-0812">Transmembrane</keyword>
<name>A0ABZ2XRK4_9RHOB</name>
<keyword evidence="1" id="KW-1133">Transmembrane helix</keyword>
<accession>A0ABZ2XRK4</accession>
<keyword evidence="3" id="KW-1185">Reference proteome</keyword>
<proteinExistence type="predicted"/>
<organism evidence="2 3">
    <name type="scientific">Aliisedimentitalea scapharcae</name>
    <dbReference type="NCBI Taxonomy" id="1524259"/>
    <lineage>
        <taxon>Bacteria</taxon>
        <taxon>Pseudomonadati</taxon>
        <taxon>Pseudomonadota</taxon>
        <taxon>Alphaproteobacteria</taxon>
        <taxon>Rhodobacterales</taxon>
        <taxon>Roseobacteraceae</taxon>
        <taxon>Aliisedimentitalea</taxon>
    </lineage>
</organism>
<reference evidence="2 3" key="1">
    <citation type="submission" date="2023-04" db="EMBL/GenBank/DDBJ databases">
        <title>Complete genome sequence of Alisedimentitalea scapharcae.</title>
        <authorList>
            <person name="Rong J.-C."/>
            <person name="Yi M.-L."/>
            <person name="Zhao Q."/>
        </authorList>
    </citation>
    <scope>NUCLEOTIDE SEQUENCE [LARGE SCALE GENOMIC DNA]</scope>
    <source>
        <strain evidence="2 3">KCTC 42119</strain>
    </source>
</reference>
<feature type="transmembrane region" description="Helical" evidence="1">
    <location>
        <begin position="27"/>
        <end position="54"/>
    </location>
</feature>
<dbReference type="Proteomes" id="UP001623232">
    <property type="component" value="Chromosome"/>
</dbReference>
<protein>
    <recommendedName>
        <fullName evidence="4">CTP synthetase</fullName>
    </recommendedName>
</protein>
<dbReference type="RefSeq" id="WP_406645361.1">
    <property type="nucleotide sequence ID" value="NZ_CP123584.1"/>
</dbReference>
<keyword evidence="1" id="KW-0472">Membrane</keyword>
<sequence length="60" mass="6073">MLRLASLLYTLISSALAGTGVIAVLAAGYVSVTAILAAAVIGAVIAAPVSWWVARQLYNA</sequence>